<dbReference type="InterPro" id="IPR003010">
    <property type="entry name" value="C-N_Hydrolase"/>
</dbReference>
<dbReference type="NCBIfam" id="TIGR00546">
    <property type="entry name" value="lnt"/>
    <property type="match status" value="1"/>
</dbReference>
<evidence type="ECO:0000256" key="3">
    <source>
        <dbReference type="ARBA" id="ARBA00022475"/>
    </source>
</evidence>
<dbReference type="Proteomes" id="UP000031637">
    <property type="component" value="Chromosome"/>
</dbReference>
<evidence type="ECO:0000313" key="11">
    <source>
        <dbReference type="EMBL" id="BAO30904.1"/>
    </source>
</evidence>
<dbReference type="GO" id="GO:0042158">
    <property type="term" value="P:lipoprotein biosynthetic process"/>
    <property type="evidence" value="ECO:0007669"/>
    <property type="project" value="UniProtKB-UniRule"/>
</dbReference>
<dbReference type="EC" id="2.3.1.269" evidence="9"/>
<feature type="transmembrane region" description="Helical" evidence="9">
    <location>
        <begin position="88"/>
        <end position="111"/>
    </location>
</feature>
<evidence type="ECO:0000256" key="4">
    <source>
        <dbReference type="ARBA" id="ARBA00022679"/>
    </source>
</evidence>
<dbReference type="GO" id="GO:0005886">
    <property type="term" value="C:plasma membrane"/>
    <property type="evidence" value="ECO:0007669"/>
    <property type="project" value="UniProtKB-SubCell"/>
</dbReference>
<sequence length="493" mass="52832">MRTAAAAFVLGAFCVLGFAPFDRYFAAHVAVWPAPTLALAGLFLLWRKASTARQAMLLGLAWGAGCFLFGVSWVYVSLSEFGGMAPPLAAASTLLFCLYLALFPALAGGLFLRWRNGTARDVLLFAGLWALTEWLRGTLLTGFPWLAVGYSQSPPSPLAGWASVLGVYGVGFVAALIAGLLGEMRATGWRKPGAWAAIVLLLGFGGLLRLMDWTQPTGSPVTVSLLQGNVPQSLKWDPKRLPLSVETYLRLARAHPATLTVLPETALPLYFNEVPREVLRGLTRHGDALIGVAVGTTRGGYANGAVMLTPELTASAYTKRHLVPFGEYPPPGFAWFFRFARIPMSDFTAGAARQEALSFNGQRIAPNICYEDLFGEELLDALPAATLLVNLSNTAWFGDSLAQPQHLQIAQLRAIETGRVMLRATNTGMTAMVNPDGIVAAALPPFTTAALVVQAQGRTGLTPYARWGNLLALLIAVGACLTALRRKIFPKSS</sequence>
<evidence type="ECO:0000256" key="9">
    <source>
        <dbReference type="HAMAP-Rule" id="MF_01148"/>
    </source>
</evidence>
<evidence type="ECO:0000256" key="8">
    <source>
        <dbReference type="ARBA" id="ARBA00023315"/>
    </source>
</evidence>
<dbReference type="PROSITE" id="PS50263">
    <property type="entry name" value="CN_HYDROLASE"/>
    <property type="match status" value="1"/>
</dbReference>
<dbReference type="HAMAP" id="MF_01148">
    <property type="entry name" value="Lnt"/>
    <property type="match status" value="1"/>
</dbReference>
<dbReference type="KEGG" id="shd:SUTH_03131"/>
<keyword evidence="7 9" id="KW-0472">Membrane</keyword>
<feature type="transmembrane region" description="Helical" evidence="9">
    <location>
        <begin position="27"/>
        <end position="45"/>
    </location>
</feature>
<dbReference type="InterPro" id="IPR004563">
    <property type="entry name" value="Apolipo_AcylTrfase"/>
</dbReference>
<reference evidence="11 12" key="1">
    <citation type="journal article" date="2014" name="Syst. Appl. Microbiol.">
        <title>Complete genomes of freshwater sulfur oxidizers Sulfuricella denitrificans skB26 and Sulfuritalea hydrogenivorans sk43H: genetic insights into the sulfur oxidation pathway of betaproteobacteria.</title>
        <authorList>
            <person name="Watanabe T."/>
            <person name="Kojima H."/>
            <person name="Fukui M."/>
        </authorList>
    </citation>
    <scope>NUCLEOTIDE SEQUENCE [LARGE SCALE GENOMIC DNA]</scope>
    <source>
        <strain evidence="11">DSM22779</strain>
    </source>
</reference>
<feature type="transmembrane region" description="Helical" evidence="9">
    <location>
        <begin position="158"/>
        <end position="181"/>
    </location>
</feature>
<keyword evidence="8 9" id="KW-0012">Acyltransferase</keyword>
<dbReference type="InterPro" id="IPR036526">
    <property type="entry name" value="C-N_Hydrolase_sf"/>
</dbReference>
<comment type="catalytic activity">
    <reaction evidence="9">
        <text>N-terminal S-1,2-diacyl-sn-glyceryl-L-cysteinyl-[lipoprotein] + a glycerophospholipid = N-acyl-S-1,2-diacyl-sn-glyceryl-L-cysteinyl-[lipoprotein] + a 2-acyl-sn-glycero-3-phospholipid + H(+)</text>
        <dbReference type="Rhea" id="RHEA:48228"/>
        <dbReference type="Rhea" id="RHEA-COMP:14681"/>
        <dbReference type="Rhea" id="RHEA-COMP:14684"/>
        <dbReference type="ChEBI" id="CHEBI:15378"/>
        <dbReference type="ChEBI" id="CHEBI:136912"/>
        <dbReference type="ChEBI" id="CHEBI:140656"/>
        <dbReference type="ChEBI" id="CHEBI:140657"/>
        <dbReference type="ChEBI" id="CHEBI:140660"/>
        <dbReference type="EC" id="2.3.1.269"/>
    </reaction>
</comment>
<feature type="transmembrane region" description="Helical" evidence="9">
    <location>
        <begin position="57"/>
        <end position="76"/>
    </location>
</feature>
<keyword evidence="11" id="KW-0449">Lipoprotein</keyword>
<comment type="similarity">
    <text evidence="2 9">Belongs to the CN hydrolase family. Apolipoprotein N-acyltransferase subfamily.</text>
</comment>
<evidence type="ECO:0000256" key="2">
    <source>
        <dbReference type="ARBA" id="ARBA00010065"/>
    </source>
</evidence>
<dbReference type="SUPFAM" id="SSF56317">
    <property type="entry name" value="Carbon-nitrogen hydrolase"/>
    <property type="match status" value="1"/>
</dbReference>
<evidence type="ECO:0000256" key="6">
    <source>
        <dbReference type="ARBA" id="ARBA00022989"/>
    </source>
</evidence>
<dbReference type="STRING" id="1223802.SUTH_03131"/>
<dbReference type="EMBL" id="AP012547">
    <property type="protein sequence ID" value="BAO30904.1"/>
    <property type="molecule type" value="Genomic_DNA"/>
</dbReference>
<dbReference type="Pfam" id="PF20154">
    <property type="entry name" value="LNT_N"/>
    <property type="match status" value="1"/>
</dbReference>
<keyword evidence="12" id="KW-1185">Reference proteome</keyword>
<keyword evidence="6 9" id="KW-1133">Transmembrane helix</keyword>
<comment type="pathway">
    <text evidence="9">Protein modification; lipoprotein biosynthesis (N-acyl transfer).</text>
</comment>
<dbReference type="GO" id="GO:0016410">
    <property type="term" value="F:N-acyltransferase activity"/>
    <property type="evidence" value="ECO:0007669"/>
    <property type="project" value="UniProtKB-UniRule"/>
</dbReference>
<dbReference type="InterPro" id="IPR045378">
    <property type="entry name" value="LNT_N"/>
</dbReference>
<evidence type="ECO:0000256" key="5">
    <source>
        <dbReference type="ARBA" id="ARBA00022692"/>
    </source>
</evidence>
<gene>
    <name evidence="9" type="primary">lnt</name>
    <name evidence="11" type="ORF">SUTH_03131</name>
</gene>
<dbReference type="HOGENOM" id="CLU_019563_3_0_4"/>
<dbReference type="PANTHER" id="PTHR38686:SF1">
    <property type="entry name" value="APOLIPOPROTEIN N-ACYLTRANSFERASE"/>
    <property type="match status" value="1"/>
</dbReference>
<protein>
    <recommendedName>
        <fullName evidence="9">Apolipoprotein N-acyltransferase</fullName>
        <shortName evidence="9">ALP N-acyltransferase</shortName>
        <ecNumber evidence="9">2.3.1.269</ecNumber>
    </recommendedName>
</protein>
<dbReference type="AlphaFoldDB" id="W0SHN3"/>
<feature type="transmembrane region" description="Helical" evidence="9">
    <location>
        <begin position="193"/>
        <end position="211"/>
    </location>
</feature>
<organism evidence="11 12">
    <name type="scientific">Sulfuritalea hydrogenivorans sk43H</name>
    <dbReference type="NCBI Taxonomy" id="1223802"/>
    <lineage>
        <taxon>Bacteria</taxon>
        <taxon>Pseudomonadati</taxon>
        <taxon>Pseudomonadota</taxon>
        <taxon>Betaproteobacteria</taxon>
        <taxon>Nitrosomonadales</taxon>
        <taxon>Sterolibacteriaceae</taxon>
        <taxon>Sulfuritalea</taxon>
    </lineage>
</organism>
<feature type="domain" description="CN hydrolase" evidence="10">
    <location>
        <begin position="226"/>
        <end position="457"/>
    </location>
</feature>
<dbReference type="Gene3D" id="3.60.110.10">
    <property type="entry name" value="Carbon-nitrogen hydrolase"/>
    <property type="match status" value="1"/>
</dbReference>
<keyword evidence="5 9" id="KW-0812">Transmembrane</keyword>
<dbReference type="UniPathway" id="UPA00666"/>
<evidence type="ECO:0000313" key="12">
    <source>
        <dbReference type="Proteomes" id="UP000031637"/>
    </source>
</evidence>
<name>W0SHN3_9PROT</name>
<proteinExistence type="inferred from homology"/>
<dbReference type="Pfam" id="PF00795">
    <property type="entry name" value="CN_hydrolase"/>
    <property type="match status" value="1"/>
</dbReference>
<evidence type="ECO:0000256" key="1">
    <source>
        <dbReference type="ARBA" id="ARBA00004651"/>
    </source>
</evidence>
<keyword evidence="3 9" id="KW-1003">Cell membrane</keyword>
<dbReference type="PANTHER" id="PTHR38686">
    <property type="entry name" value="APOLIPOPROTEIN N-ACYLTRANSFERASE"/>
    <property type="match status" value="1"/>
</dbReference>
<keyword evidence="4 9" id="KW-0808">Transferase</keyword>
<feature type="transmembrane region" description="Helical" evidence="9">
    <location>
        <begin position="123"/>
        <end position="146"/>
    </location>
</feature>
<comment type="subcellular location">
    <subcellularLocation>
        <location evidence="1 9">Cell membrane</location>
        <topology evidence="1 9">Multi-pass membrane protein</topology>
    </subcellularLocation>
</comment>
<accession>W0SHN3</accession>
<dbReference type="CDD" id="cd07571">
    <property type="entry name" value="ALP_N-acyl_transferase"/>
    <property type="match status" value="1"/>
</dbReference>
<comment type="function">
    <text evidence="9">Catalyzes the phospholipid dependent N-acylation of the N-terminal cysteine of apolipoprotein, the last step in lipoprotein maturation.</text>
</comment>
<evidence type="ECO:0000256" key="7">
    <source>
        <dbReference type="ARBA" id="ARBA00023136"/>
    </source>
</evidence>
<evidence type="ECO:0000259" key="10">
    <source>
        <dbReference type="PROSITE" id="PS50263"/>
    </source>
</evidence>